<evidence type="ECO:0000313" key="1">
    <source>
        <dbReference type="EMBL" id="KAI4460663.1"/>
    </source>
</evidence>
<reference evidence="1" key="1">
    <citation type="submission" date="2022-04" db="EMBL/GenBank/DDBJ databases">
        <title>Chromosome-scale genome assembly of Holotrichia oblita Faldermann.</title>
        <authorList>
            <person name="Rongchong L."/>
        </authorList>
    </citation>
    <scope>NUCLEOTIDE SEQUENCE</scope>
    <source>
        <strain evidence="1">81SQS9</strain>
    </source>
</reference>
<organism evidence="1 2">
    <name type="scientific">Holotrichia oblita</name>
    <name type="common">Chafer beetle</name>
    <dbReference type="NCBI Taxonomy" id="644536"/>
    <lineage>
        <taxon>Eukaryota</taxon>
        <taxon>Metazoa</taxon>
        <taxon>Ecdysozoa</taxon>
        <taxon>Arthropoda</taxon>
        <taxon>Hexapoda</taxon>
        <taxon>Insecta</taxon>
        <taxon>Pterygota</taxon>
        <taxon>Neoptera</taxon>
        <taxon>Endopterygota</taxon>
        <taxon>Coleoptera</taxon>
        <taxon>Polyphaga</taxon>
        <taxon>Scarabaeiformia</taxon>
        <taxon>Scarabaeidae</taxon>
        <taxon>Melolonthinae</taxon>
        <taxon>Holotrichia</taxon>
    </lineage>
</organism>
<evidence type="ECO:0000313" key="2">
    <source>
        <dbReference type="Proteomes" id="UP001056778"/>
    </source>
</evidence>
<sequence length="520" mass="58590">MTLSWSAKAIKYLLFVFNLVFFIIGIVILSVGVSVKAYYTGYETFLDDQYFSAPNLLIAIGVIIFFIAFFGCCGAIKDNYCMMITVIFIYVENINMPHVNKVCKARICTKIEEGWSMRSVADEFGIGKSTVSRIYRKWREERSLSRSVGTGARKISDVYQDEALVAHMHRNPFDTVREAIRNTGFPGSVRTGSRRIRNAGLHSRVAVNKTLLSPASKEQRIGFALQHMGYDAWDQVIFSDEKIFQSSYNGQVKVYRPRGTRFEDKYINKIKRNPRFSVNVWGWLSSRGLGVAHHIRNRLNSEEYINILNNVMIPTVTQSYPERNFMFLQDNCPVHTSAATKEWFNTNNVACMDFPSYSGDLNFSTLLILVFILQLAAGIAGYALKNQTVQFLSTELLQSMDHYNTTNGSQITKLWDTIQPEFKCCGVSNATDWVDHLHTANGSVPTSCCWHIYGSIGSTNCTVESENLYPNGCLNAFGNFIKSHALTIGGVGIGFAVVQLLGVVFACHLSSQFKMNYDNM</sequence>
<protein>
    <submittedName>
        <fullName evidence="1">Tetraspanin</fullName>
    </submittedName>
</protein>
<gene>
    <name evidence="1" type="ORF">MML48_5g00005884</name>
</gene>
<comment type="caution">
    <text evidence="1">The sequence shown here is derived from an EMBL/GenBank/DDBJ whole genome shotgun (WGS) entry which is preliminary data.</text>
</comment>
<dbReference type="EMBL" id="CM043019">
    <property type="protein sequence ID" value="KAI4460663.1"/>
    <property type="molecule type" value="Genomic_DNA"/>
</dbReference>
<name>A0ACB9T1G2_HOLOL</name>
<dbReference type="Proteomes" id="UP001056778">
    <property type="component" value="Chromosome 5"/>
</dbReference>
<keyword evidence="2" id="KW-1185">Reference proteome</keyword>
<accession>A0ACB9T1G2</accession>
<proteinExistence type="predicted"/>